<comment type="caution">
    <text evidence="1">The sequence shown here is derived from an EMBL/GenBank/DDBJ whole genome shotgun (WGS) entry which is preliminary data.</text>
</comment>
<reference evidence="1 2" key="1">
    <citation type="journal article" date="2015" name="Genome Biol.">
        <title>Comparative genomics of Steinernema reveals deeply conserved gene regulatory networks.</title>
        <authorList>
            <person name="Dillman A.R."/>
            <person name="Macchietto M."/>
            <person name="Porter C.F."/>
            <person name="Rogers A."/>
            <person name="Williams B."/>
            <person name="Antoshechkin I."/>
            <person name="Lee M.M."/>
            <person name="Goodwin Z."/>
            <person name="Lu X."/>
            <person name="Lewis E.E."/>
            <person name="Goodrich-Blair H."/>
            <person name="Stock S.P."/>
            <person name="Adams B.J."/>
            <person name="Sternberg P.W."/>
            <person name="Mortazavi A."/>
        </authorList>
    </citation>
    <scope>NUCLEOTIDE SEQUENCE [LARGE SCALE GENOMIC DNA]</scope>
    <source>
        <strain evidence="1 2">ALL</strain>
    </source>
</reference>
<proteinExistence type="predicted"/>
<name>A0A4U5LU56_STECR</name>
<reference evidence="1 2" key="2">
    <citation type="journal article" date="2019" name="G3 (Bethesda)">
        <title>Hybrid Assembly of the Genome of the Entomopathogenic Nematode Steinernema carpocapsae Identifies the X-Chromosome.</title>
        <authorList>
            <person name="Serra L."/>
            <person name="Macchietto M."/>
            <person name="Macias-Munoz A."/>
            <person name="McGill C.J."/>
            <person name="Rodriguez I.M."/>
            <person name="Rodriguez B."/>
            <person name="Murad R."/>
            <person name="Mortazavi A."/>
        </authorList>
    </citation>
    <scope>NUCLEOTIDE SEQUENCE [LARGE SCALE GENOMIC DNA]</scope>
    <source>
        <strain evidence="1 2">ALL</strain>
    </source>
</reference>
<sequence>MDTVSYYFYDHLADQLNPSGLSNLANIFEYQPWNQFIHRHHDRRILIAVIIVPGKVLFQSYDSKILTSKDLSRYHRLSSIQVSPKAPQATEPHEFEDFEKTLNALISLIYPGTVFKFLGQHNHQLQGPLSEVPFTLLILRNEDDLSLDFINKQVLLNRLKDVELVGHCHHEALNSLLEDLLVQN</sequence>
<dbReference type="EMBL" id="AZBU02000012">
    <property type="protein sequence ID" value="TKR59622.1"/>
    <property type="molecule type" value="Genomic_DNA"/>
</dbReference>
<protein>
    <submittedName>
        <fullName evidence="1">Uncharacterized protein</fullName>
    </submittedName>
</protein>
<accession>A0A4U5LU56</accession>
<organism evidence="1 2">
    <name type="scientific">Steinernema carpocapsae</name>
    <name type="common">Entomopathogenic nematode</name>
    <dbReference type="NCBI Taxonomy" id="34508"/>
    <lineage>
        <taxon>Eukaryota</taxon>
        <taxon>Metazoa</taxon>
        <taxon>Ecdysozoa</taxon>
        <taxon>Nematoda</taxon>
        <taxon>Chromadorea</taxon>
        <taxon>Rhabditida</taxon>
        <taxon>Tylenchina</taxon>
        <taxon>Panagrolaimomorpha</taxon>
        <taxon>Strongyloidoidea</taxon>
        <taxon>Steinernematidae</taxon>
        <taxon>Steinernema</taxon>
    </lineage>
</organism>
<keyword evidence="2" id="KW-1185">Reference proteome</keyword>
<dbReference type="AlphaFoldDB" id="A0A4U5LU56"/>
<evidence type="ECO:0000313" key="2">
    <source>
        <dbReference type="Proteomes" id="UP000298663"/>
    </source>
</evidence>
<evidence type="ECO:0000313" key="1">
    <source>
        <dbReference type="EMBL" id="TKR59622.1"/>
    </source>
</evidence>
<gene>
    <name evidence="1" type="ORF">L596_029265</name>
</gene>
<dbReference type="Proteomes" id="UP000298663">
    <property type="component" value="Unassembled WGS sequence"/>
</dbReference>